<name>A0ACC1JWQ5_9FUNG</name>
<dbReference type="EMBL" id="JANBUJ010001139">
    <property type="protein sequence ID" value="KAJ2768571.1"/>
    <property type="molecule type" value="Genomic_DNA"/>
</dbReference>
<keyword evidence="2" id="KW-1185">Reference proteome</keyword>
<sequence length="90" mass="10492">AKRPRFMRREYFPHIGSLVKLEMSSPTLDATKTAPLVLMVKLMCPGLAYIGVAENLVTGCRERLKEERKFPQYIAYRRQLTNIHFHSNKQ</sequence>
<protein>
    <submittedName>
        <fullName evidence="1">Uncharacterized protein</fullName>
    </submittedName>
</protein>
<accession>A0ACC1JWQ5</accession>
<feature type="non-terminal residue" evidence="1">
    <location>
        <position position="1"/>
    </location>
</feature>
<evidence type="ECO:0000313" key="1">
    <source>
        <dbReference type="EMBL" id="KAJ2768571.1"/>
    </source>
</evidence>
<reference evidence="1" key="1">
    <citation type="submission" date="2022-07" db="EMBL/GenBank/DDBJ databases">
        <title>Phylogenomic reconstructions and comparative analyses of Kickxellomycotina fungi.</title>
        <authorList>
            <person name="Reynolds N.K."/>
            <person name="Stajich J.E."/>
            <person name="Barry K."/>
            <person name="Grigoriev I.V."/>
            <person name="Crous P."/>
            <person name="Smith M.E."/>
        </authorList>
    </citation>
    <scope>NUCLEOTIDE SEQUENCE</scope>
    <source>
        <strain evidence="1">CBS 109366</strain>
    </source>
</reference>
<comment type="caution">
    <text evidence="1">The sequence shown here is derived from an EMBL/GenBank/DDBJ whole genome shotgun (WGS) entry which is preliminary data.</text>
</comment>
<organism evidence="1 2">
    <name type="scientific">Coemansia nantahalensis</name>
    <dbReference type="NCBI Taxonomy" id="2789366"/>
    <lineage>
        <taxon>Eukaryota</taxon>
        <taxon>Fungi</taxon>
        <taxon>Fungi incertae sedis</taxon>
        <taxon>Zoopagomycota</taxon>
        <taxon>Kickxellomycotina</taxon>
        <taxon>Kickxellomycetes</taxon>
        <taxon>Kickxellales</taxon>
        <taxon>Kickxellaceae</taxon>
        <taxon>Coemansia</taxon>
    </lineage>
</organism>
<evidence type="ECO:0000313" key="2">
    <source>
        <dbReference type="Proteomes" id="UP001140234"/>
    </source>
</evidence>
<dbReference type="Proteomes" id="UP001140234">
    <property type="component" value="Unassembled WGS sequence"/>
</dbReference>
<proteinExistence type="predicted"/>
<gene>
    <name evidence="1" type="ORF">IWQ57_003479</name>
</gene>